<feature type="compositionally biased region" description="Polar residues" evidence="2">
    <location>
        <begin position="839"/>
        <end position="848"/>
    </location>
</feature>
<dbReference type="CDD" id="cd00590">
    <property type="entry name" value="RRM_SF"/>
    <property type="match status" value="1"/>
</dbReference>
<feature type="compositionally biased region" description="Low complexity" evidence="2">
    <location>
        <begin position="1289"/>
        <end position="1307"/>
    </location>
</feature>
<feature type="compositionally biased region" description="Basic residues" evidence="2">
    <location>
        <begin position="1058"/>
        <end position="1071"/>
    </location>
</feature>
<reference evidence="4" key="1">
    <citation type="submission" date="2021-05" db="EMBL/GenBank/DDBJ databases">
        <authorList>
            <person name="Stam R."/>
        </authorList>
    </citation>
    <scope>NUCLEOTIDE SEQUENCE</scope>
    <source>
        <strain evidence="4">CS162</strain>
    </source>
</reference>
<gene>
    <name evidence="4" type="ORF">ALTATR162_LOCUS4142</name>
</gene>
<accession>A0A8J2I7S0</accession>
<keyword evidence="1" id="KW-0694">RNA-binding</keyword>
<feature type="region of interest" description="Disordered" evidence="2">
    <location>
        <begin position="196"/>
        <end position="247"/>
    </location>
</feature>
<feature type="compositionally biased region" description="Low complexity" evidence="2">
    <location>
        <begin position="1008"/>
        <end position="1025"/>
    </location>
</feature>
<dbReference type="SMART" id="SM00360">
    <property type="entry name" value="RRM"/>
    <property type="match status" value="1"/>
</dbReference>
<feature type="region of interest" description="Disordered" evidence="2">
    <location>
        <begin position="839"/>
        <end position="1340"/>
    </location>
</feature>
<evidence type="ECO:0000313" key="4">
    <source>
        <dbReference type="EMBL" id="CAG5156344.1"/>
    </source>
</evidence>
<evidence type="ECO:0000256" key="2">
    <source>
        <dbReference type="SAM" id="MobiDB-lite"/>
    </source>
</evidence>
<feature type="compositionally biased region" description="Polar residues" evidence="2">
    <location>
        <begin position="196"/>
        <end position="218"/>
    </location>
</feature>
<feature type="compositionally biased region" description="Polar residues" evidence="2">
    <location>
        <begin position="522"/>
        <end position="538"/>
    </location>
</feature>
<dbReference type="Proteomes" id="UP000676310">
    <property type="component" value="Unassembled WGS sequence"/>
</dbReference>
<feature type="compositionally biased region" description="Polar residues" evidence="2">
    <location>
        <begin position="237"/>
        <end position="247"/>
    </location>
</feature>
<dbReference type="GO" id="GO:0003723">
    <property type="term" value="F:RNA binding"/>
    <property type="evidence" value="ECO:0007669"/>
    <property type="project" value="UniProtKB-UniRule"/>
</dbReference>
<feature type="region of interest" description="Disordered" evidence="2">
    <location>
        <begin position="482"/>
        <end position="552"/>
    </location>
</feature>
<dbReference type="Gene3D" id="3.30.70.330">
    <property type="match status" value="1"/>
</dbReference>
<evidence type="ECO:0000313" key="5">
    <source>
        <dbReference type="Proteomes" id="UP000676310"/>
    </source>
</evidence>
<dbReference type="EMBL" id="CAJRGZ010000017">
    <property type="protein sequence ID" value="CAG5156344.1"/>
    <property type="molecule type" value="Genomic_DNA"/>
</dbReference>
<feature type="compositionally biased region" description="Basic and acidic residues" evidence="2">
    <location>
        <begin position="757"/>
        <end position="768"/>
    </location>
</feature>
<dbReference type="GeneID" id="67015777"/>
<feature type="compositionally biased region" description="Basic and acidic residues" evidence="2">
    <location>
        <begin position="966"/>
        <end position="978"/>
    </location>
</feature>
<dbReference type="OrthoDB" id="3800936at2759"/>
<feature type="compositionally biased region" description="Basic residues" evidence="2">
    <location>
        <begin position="1308"/>
        <end position="1319"/>
    </location>
</feature>
<organism evidence="4 5">
    <name type="scientific">Alternaria atra</name>
    <dbReference type="NCBI Taxonomy" id="119953"/>
    <lineage>
        <taxon>Eukaryota</taxon>
        <taxon>Fungi</taxon>
        <taxon>Dikarya</taxon>
        <taxon>Ascomycota</taxon>
        <taxon>Pezizomycotina</taxon>
        <taxon>Dothideomycetes</taxon>
        <taxon>Pleosporomycetidae</taxon>
        <taxon>Pleosporales</taxon>
        <taxon>Pleosporineae</taxon>
        <taxon>Pleosporaceae</taxon>
        <taxon>Alternaria</taxon>
        <taxon>Alternaria sect. Ulocladioides</taxon>
    </lineage>
</organism>
<feature type="compositionally biased region" description="Low complexity" evidence="2">
    <location>
        <begin position="1252"/>
        <end position="1263"/>
    </location>
</feature>
<dbReference type="RefSeq" id="XP_043167687.1">
    <property type="nucleotide sequence ID" value="XM_043311752.1"/>
</dbReference>
<feature type="compositionally biased region" description="Basic residues" evidence="2">
    <location>
        <begin position="227"/>
        <end position="236"/>
    </location>
</feature>
<feature type="compositionally biased region" description="Basic and acidic residues" evidence="2">
    <location>
        <begin position="1148"/>
        <end position="1162"/>
    </location>
</feature>
<sequence length="1389" mass="150430">MNNSVVDPVNHATKDPKFGPGVGQAFFSTGLGARAARSLDPTCTSVITRSVQGPAVVVHAATYWQTKYKSQCLCIFPSQGWTVEDLWDAEDLHVEGRKFCDERLTFISRSTYYMADRFARDWARAHPDRIDFTGLEMGNVYDINDPLEIIDQIFIFGEPIDFPRVFLWHVAHILIATWIETNKATDTTVRMSLTPQARAGSQKTANGQAGPSSTPTNASDEKNSSKKDRKLTRFRSSKLTIPTESSSAVEDPHLTTVMASGAPDPPDTRPVFQRVPPQGPVHTGGHSGLMRGGDAGVVMGPFRVSPNMHALPLNIPKANRNMGSGSYGQQHGWVENNNRTMYGAYPRQPSGTMPSMQSHHFMSPQMATGQHIPQPMIAGSSPYVQVVHSGHGFQQHDPGMVPRTHINYQQGMIQTQPMNPVFPHQPNGQYVSMGNMTNNMHHANNMMSQHQDPRAPMPRRPNQRNIQDLFDPYSGNNPKFNGALGYNNGGRKGANNNFAPQPGRGRKVSNMGGRDTYHRTNVDYNANVSSSGSRNSDFNARRRLSEDDPTITGDSVSGCGHTWIGPKNLTVSELWIGDLPADVGEDELIQLFKQTVGVTAIAISLRNKFPQNGTHAFATFASSADAKAALGITKFNPQLRGGRLIVTVPRRFYQKDQPPTSGYFDQTHTGQAIDRTNRDATRMSTQQVEEAVGDPDTDPAAVKGNALYSPQDARSGLSKKLPTQSEVTDHTRTGNTELEMPKHQQKSPTKKYKGKAKRESPVKKTNPAEKTIKTSGKLNADHPAITKENQTGKEPLHTVTELMKPASTDVVTLAQGHITPTIDAILAADQSENTTHDLTFQLPENSRASDIVREDGKPPTEPSSDVSPAFAGNQFRVSETAHDSIRVADGGKSTSAESSNTPSKESSSQLADDSVSDDEAKNDSSFHLAPEVQPDSVHVEAQSKIGDKTMPSKWDISDSPPAATETDLRDPQTLHTERSSNQSEGAASAPPKEATTPGVPKLHNTQESAASTTSDTAPTSALDSAVLSTATEVSLADGTRKSGAPQMQSLHPFAKNKSQAKKQREAKKKQQKKEDADRIVKAKAEKATSSKKPVDDLTIQPNTGSLTDSANSSTTTDAITKLDKGATTTGNKKSKAKAKVPTAGASPADRKNKVNNEEEAGKLDGAIKNPKKIPSVTHKLDKVEVSNAEPVEQESSGRSGAEWVPEPTPSRPFPEDAHPGSSQVSQIDSNSGLKLLYSTADDLIPSQHDTPSSEYMSRSSSPSTLVGEEERTSPLGHTNPALNPPDPSQPVSVSVEAPQADTAPTAAPKKKKKNSKKNQKTAATATNPAQPSTGEDYHTYDPFTSQLSHIDAIRRAVKYDTTSYFARTNARIEKEAEEWKEAGQLPKAG</sequence>
<feature type="compositionally biased region" description="Low complexity" evidence="2">
    <location>
        <begin position="1105"/>
        <end position="1118"/>
    </location>
</feature>
<dbReference type="SUPFAM" id="SSF54928">
    <property type="entry name" value="RNA-binding domain, RBD"/>
    <property type="match status" value="1"/>
</dbReference>
<evidence type="ECO:0000256" key="1">
    <source>
        <dbReference type="PROSITE-ProRule" id="PRU00176"/>
    </source>
</evidence>
<feature type="domain" description="RRM" evidence="3">
    <location>
        <begin position="572"/>
        <end position="651"/>
    </location>
</feature>
<proteinExistence type="predicted"/>
<dbReference type="InterPro" id="IPR012677">
    <property type="entry name" value="Nucleotide-bd_a/b_plait_sf"/>
</dbReference>
<dbReference type="InterPro" id="IPR000504">
    <property type="entry name" value="RRM_dom"/>
</dbReference>
<protein>
    <recommendedName>
        <fullName evidence="3">RRM domain-containing protein</fullName>
    </recommendedName>
</protein>
<feature type="compositionally biased region" description="Basic and acidic residues" evidence="2">
    <location>
        <begin position="1072"/>
        <end position="1095"/>
    </location>
</feature>
<feature type="compositionally biased region" description="Polar residues" evidence="2">
    <location>
        <begin position="1220"/>
        <end position="1232"/>
    </location>
</feature>
<keyword evidence="5" id="KW-1185">Reference proteome</keyword>
<dbReference type="PROSITE" id="PS50102">
    <property type="entry name" value="RRM"/>
    <property type="match status" value="1"/>
</dbReference>
<feature type="compositionally biased region" description="Basic residues" evidence="2">
    <location>
        <begin position="743"/>
        <end position="756"/>
    </location>
</feature>
<evidence type="ECO:0000259" key="3">
    <source>
        <dbReference type="PROSITE" id="PS50102"/>
    </source>
</evidence>
<feature type="compositionally biased region" description="Low complexity" evidence="2">
    <location>
        <begin position="895"/>
        <end position="908"/>
    </location>
</feature>
<name>A0A8J2I7S0_9PLEO</name>
<dbReference type="Pfam" id="PF00076">
    <property type="entry name" value="RRM_1"/>
    <property type="match status" value="1"/>
</dbReference>
<dbReference type="InterPro" id="IPR035979">
    <property type="entry name" value="RBD_domain_sf"/>
</dbReference>
<comment type="caution">
    <text evidence="4">The sequence shown here is derived from an EMBL/GenBank/DDBJ whole genome shotgun (WGS) entry which is preliminary data.</text>
</comment>
<feature type="compositionally biased region" description="Low complexity" evidence="2">
    <location>
        <begin position="1320"/>
        <end position="1331"/>
    </location>
</feature>
<feature type="region of interest" description="Disordered" evidence="2">
    <location>
        <begin position="677"/>
        <end position="768"/>
    </location>
</feature>